<comment type="caution">
    <text evidence="1">The sequence shown here is derived from an EMBL/GenBank/DDBJ whole genome shotgun (WGS) entry which is preliminary data.</text>
</comment>
<dbReference type="InterPro" id="IPR052980">
    <property type="entry name" value="Crinkler_effector"/>
</dbReference>
<reference evidence="1 2" key="1">
    <citation type="submission" date="2018-06" db="EMBL/GenBank/DDBJ databases">
        <title>Comparative genomics reveals the genomic features of Rhizophagus irregularis, R. cerebriforme, R. diaphanum and Gigaspora rosea, and their symbiotic lifestyle signature.</title>
        <authorList>
            <person name="Morin E."/>
            <person name="San Clemente H."/>
            <person name="Chen E.C.H."/>
            <person name="De La Providencia I."/>
            <person name="Hainaut M."/>
            <person name="Kuo A."/>
            <person name="Kohler A."/>
            <person name="Murat C."/>
            <person name="Tang N."/>
            <person name="Roy S."/>
            <person name="Loubradou J."/>
            <person name="Henrissat B."/>
            <person name="Grigoriev I.V."/>
            <person name="Corradi N."/>
            <person name="Roux C."/>
            <person name="Martin F.M."/>
        </authorList>
    </citation>
    <scope>NUCLEOTIDE SEQUENCE [LARGE SCALE GENOMIC DNA]</scope>
    <source>
        <strain evidence="1 2">DAOM 194757</strain>
    </source>
</reference>
<protein>
    <submittedName>
        <fullName evidence="1">Uncharacterized protein</fullName>
    </submittedName>
</protein>
<gene>
    <name evidence="1" type="ORF">C2G38_2228677</name>
</gene>
<dbReference type="PANTHER" id="PTHR33129">
    <property type="entry name" value="PROTEIN KINASE DOMAIN-CONTAINING PROTEIN-RELATED"/>
    <property type="match status" value="1"/>
</dbReference>
<keyword evidence="2" id="KW-1185">Reference proteome</keyword>
<sequence>MSSFLFYRSIVSLIPYHGINLSNDDAQNIEIGKKIISLTEGVYLLGDIGQGSNIFVRQCYSDLSKIIFDSKKKGISIVYDQVNQDPILFHQENVFWGSLDQFENELNNPNVWYLVDGKHPMEYVAKTILATSSRKENYRNFQKRAFIMKYYMPIWTWDEVSAFDYKKAKKLFEMWSGIPQIVLQDANAKTINIINQEMEAAIKACDLDMIVVHIYTNVSNKEPNNANDNTMNVYKEHDYNDKDDSLFPPYTQRIILFASTYVRNIVEAVAHRILRTGREFVTRCLENENDEIIKKKFSELENKIFQSIDDINQYN</sequence>
<evidence type="ECO:0000313" key="2">
    <source>
        <dbReference type="Proteomes" id="UP000266673"/>
    </source>
</evidence>
<evidence type="ECO:0000313" key="1">
    <source>
        <dbReference type="EMBL" id="RIB02127.1"/>
    </source>
</evidence>
<name>A0A397TZ91_9GLOM</name>
<dbReference type="AlphaFoldDB" id="A0A397TZ91"/>
<dbReference type="EMBL" id="QKWP01002802">
    <property type="protein sequence ID" value="RIB02127.1"/>
    <property type="molecule type" value="Genomic_DNA"/>
</dbReference>
<proteinExistence type="predicted"/>
<organism evidence="1 2">
    <name type="scientific">Gigaspora rosea</name>
    <dbReference type="NCBI Taxonomy" id="44941"/>
    <lineage>
        <taxon>Eukaryota</taxon>
        <taxon>Fungi</taxon>
        <taxon>Fungi incertae sedis</taxon>
        <taxon>Mucoromycota</taxon>
        <taxon>Glomeromycotina</taxon>
        <taxon>Glomeromycetes</taxon>
        <taxon>Diversisporales</taxon>
        <taxon>Gigasporaceae</taxon>
        <taxon>Gigaspora</taxon>
    </lineage>
</organism>
<dbReference type="Proteomes" id="UP000266673">
    <property type="component" value="Unassembled WGS sequence"/>
</dbReference>
<accession>A0A397TZ91</accession>
<dbReference type="OrthoDB" id="2423992at2759"/>
<dbReference type="PANTHER" id="PTHR33129:SF1">
    <property type="entry name" value="ATP-BINDING PROTEIN"/>
    <property type="match status" value="1"/>
</dbReference>